<dbReference type="Gene3D" id="1.10.10.10">
    <property type="entry name" value="Winged helix-like DNA-binding domain superfamily/Winged helix DNA-binding domain"/>
    <property type="match status" value="1"/>
</dbReference>
<keyword evidence="6 8" id="KW-0067">ATP-binding</keyword>
<dbReference type="Pfam" id="PF16124">
    <property type="entry name" value="RecQ_Zn_bind"/>
    <property type="match status" value="1"/>
</dbReference>
<dbReference type="Gene3D" id="1.10.150.80">
    <property type="entry name" value="HRDC domain"/>
    <property type="match status" value="1"/>
</dbReference>
<keyword evidence="4 8" id="KW-0378">Hydrolase</keyword>
<dbReference type="InterPro" id="IPR036390">
    <property type="entry name" value="WH_DNA-bd_sf"/>
</dbReference>
<dbReference type="CDD" id="cd17920">
    <property type="entry name" value="DEXHc_RecQ"/>
    <property type="match status" value="1"/>
</dbReference>
<dbReference type="InterPro" id="IPR032284">
    <property type="entry name" value="RecQ_Zn-bd"/>
</dbReference>
<dbReference type="GO" id="GO:0009378">
    <property type="term" value="F:four-way junction helicase activity"/>
    <property type="evidence" value="ECO:0007669"/>
    <property type="project" value="TreeGrafter"/>
</dbReference>
<dbReference type="PROSITE" id="PS50967">
    <property type="entry name" value="HRDC"/>
    <property type="match status" value="1"/>
</dbReference>
<dbReference type="Pfam" id="PF00270">
    <property type="entry name" value="DEAD"/>
    <property type="match status" value="1"/>
</dbReference>
<dbReference type="GO" id="GO:0006260">
    <property type="term" value="P:DNA replication"/>
    <property type="evidence" value="ECO:0007669"/>
    <property type="project" value="InterPro"/>
</dbReference>
<sequence length="972" mass="104482">MQPSAAPKTNLQEHLRITFESEKCREWGLLYSLPSQNAQAAERGPSEDTALYTTGASASAAEVAKALRALRTAPRSVPPEQRRAVPVQQQPSLQDITASVQNSQAVRTAAAAPTQALHLLDGQPGRARRVELEREKARLGTTKALLEGLAAPGVCEAPVDGCVVDGRADVRWAKDDFPWSTDLAQANHDYFGNSSFRPNQREAINATLSRQDCFVLMPTGGGKSLVYQLPAILCCGVTVCISPLVSLIQDQVFHLQQAGVECGYLSGSQDYEESRDVMSRLRADPPSLKILFVTPEKDRIVVDEAHCVSQWGHDFRPDYKGLSVFKRRYPGVPLLALTATATQRVQRDVVLQLAMAHAVCFRSSFNRANLRYEVARKKGKAKDAVDEMAQRIRRDFAPGGRVACGIVYCLSRNDCEKVAAELQEALQRECGRGVRVSHYHASLSQQEREEVQAAWTHDRVHIIVATIAFGMGINKPDVRFVMHYSCPKSLEGYHQETGRAGRDGRVATCILYYSYADAVKTRHMLKQSAEENRTPPAQLQCNMDSLNQMVAYCEEQVECRRSVLLAHFNEAFDASRCRGTCDTCAGRAGRHFESRDVTAAAVAAVAAVRAVRGKGTLMHVVDVLRGASTRAVRERHHDQLPEYGSGRDLSKSDVQRLLRRLVVDGVLLEDTFRQDNQYGGVASCLLVAEPSAARLTSGALRITLTFLVKAGPAPTTPAPSSGPAGKKRARAPRGKKAVAAAAAAEDQNDAIEDAVIVIPDDVEEDSISPAERAAREAARTALAQLSEWLERTGAGGRTGAARNRILEGPTLDALARLRPASTAALADLRDVPRLSKNKRKQYGDAIVAALLQAAGWVATQRVGVSSQDEFILDTAAMDRRRAPAAAAAAAAAAASAWSDDDMTPAAKRARPGSAGPASGGAAGGAHSFDQFRFSDPGGGGASGLSAPAAGPKPAVQAIRVGEGGAVINNTVY</sequence>
<keyword evidence="5 8" id="KW-0347">Helicase</keyword>
<evidence type="ECO:0000259" key="12">
    <source>
        <dbReference type="PROSITE" id="PS51194"/>
    </source>
</evidence>
<dbReference type="GO" id="GO:0005524">
    <property type="term" value="F:ATP binding"/>
    <property type="evidence" value="ECO:0007669"/>
    <property type="project" value="UniProtKB-KW"/>
</dbReference>
<evidence type="ECO:0000256" key="4">
    <source>
        <dbReference type="ARBA" id="ARBA00022801"/>
    </source>
</evidence>
<dbReference type="EC" id="5.6.2.4" evidence="8"/>
<feature type="region of interest" description="Disordered" evidence="9">
    <location>
        <begin position="899"/>
        <end position="932"/>
    </location>
</feature>
<dbReference type="CDD" id="cd18794">
    <property type="entry name" value="SF2_C_RecQ"/>
    <property type="match status" value="1"/>
</dbReference>
<comment type="catalytic activity">
    <reaction evidence="7 8">
        <text>Couples ATP hydrolysis with the unwinding of duplex DNA by translocating in the 3'-5' direction.</text>
        <dbReference type="EC" id="5.6.2.4"/>
    </reaction>
</comment>
<dbReference type="InterPro" id="IPR027417">
    <property type="entry name" value="P-loop_NTPase"/>
</dbReference>
<keyword evidence="3 8" id="KW-0547">Nucleotide-binding</keyword>
<evidence type="ECO:0000256" key="9">
    <source>
        <dbReference type="SAM" id="MobiDB-lite"/>
    </source>
</evidence>
<dbReference type="PANTHER" id="PTHR13710">
    <property type="entry name" value="DNA HELICASE RECQ FAMILY MEMBER"/>
    <property type="match status" value="1"/>
</dbReference>
<dbReference type="SMART" id="SM00490">
    <property type="entry name" value="HELICc"/>
    <property type="match status" value="1"/>
</dbReference>
<dbReference type="SUPFAM" id="SSF46785">
    <property type="entry name" value="Winged helix' DNA-binding domain"/>
    <property type="match status" value="1"/>
</dbReference>
<dbReference type="SMART" id="SM00956">
    <property type="entry name" value="RQC"/>
    <property type="match status" value="1"/>
</dbReference>
<dbReference type="InterPro" id="IPR001650">
    <property type="entry name" value="Helicase_C-like"/>
</dbReference>
<evidence type="ECO:0000256" key="3">
    <source>
        <dbReference type="ARBA" id="ARBA00022741"/>
    </source>
</evidence>
<evidence type="ECO:0000313" key="13">
    <source>
        <dbReference type="EMBL" id="KAK9828011.1"/>
    </source>
</evidence>
<comment type="caution">
    <text evidence="13">The sequence shown here is derived from an EMBL/GenBank/DDBJ whole genome shotgun (WGS) entry which is preliminary data.</text>
</comment>
<dbReference type="GO" id="GO:0016787">
    <property type="term" value="F:hydrolase activity"/>
    <property type="evidence" value="ECO:0007669"/>
    <property type="project" value="UniProtKB-KW"/>
</dbReference>
<evidence type="ECO:0000256" key="2">
    <source>
        <dbReference type="ARBA" id="ARBA00005446"/>
    </source>
</evidence>
<feature type="region of interest" description="Disordered" evidence="9">
    <location>
        <begin position="711"/>
        <end position="734"/>
    </location>
</feature>
<dbReference type="Pfam" id="PF09382">
    <property type="entry name" value="RQC"/>
    <property type="match status" value="1"/>
</dbReference>
<evidence type="ECO:0000313" key="14">
    <source>
        <dbReference type="Proteomes" id="UP001445335"/>
    </source>
</evidence>
<gene>
    <name evidence="13" type="ORF">WJX81_008688</name>
</gene>
<feature type="compositionally biased region" description="Basic residues" evidence="9">
    <location>
        <begin position="725"/>
        <end position="734"/>
    </location>
</feature>
<dbReference type="GO" id="GO:0005694">
    <property type="term" value="C:chromosome"/>
    <property type="evidence" value="ECO:0007669"/>
    <property type="project" value="TreeGrafter"/>
</dbReference>
<feature type="domain" description="Helicase ATP-binding" evidence="11">
    <location>
        <begin position="204"/>
        <end position="359"/>
    </location>
</feature>
<dbReference type="PROSITE" id="PS51194">
    <property type="entry name" value="HELICASE_CTER"/>
    <property type="match status" value="1"/>
</dbReference>
<evidence type="ECO:0000259" key="11">
    <source>
        <dbReference type="PROSITE" id="PS51192"/>
    </source>
</evidence>
<dbReference type="AlphaFoldDB" id="A0AAW1R2V0"/>
<comment type="subcellular location">
    <subcellularLocation>
        <location evidence="8">Nucleus</location>
    </subcellularLocation>
</comment>
<dbReference type="Pfam" id="PF00271">
    <property type="entry name" value="Helicase_C"/>
    <property type="match status" value="1"/>
</dbReference>
<evidence type="ECO:0000256" key="6">
    <source>
        <dbReference type="ARBA" id="ARBA00022840"/>
    </source>
</evidence>
<dbReference type="GO" id="GO:0005737">
    <property type="term" value="C:cytoplasm"/>
    <property type="evidence" value="ECO:0007669"/>
    <property type="project" value="TreeGrafter"/>
</dbReference>
<reference evidence="13 14" key="1">
    <citation type="journal article" date="2024" name="Nat. Commun.">
        <title>Phylogenomics reveals the evolutionary origins of lichenization in chlorophyte algae.</title>
        <authorList>
            <person name="Puginier C."/>
            <person name="Libourel C."/>
            <person name="Otte J."/>
            <person name="Skaloud P."/>
            <person name="Haon M."/>
            <person name="Grisel S."/>
            <person name="Petersen M."/>
            <person name="Berrin J.G."/>
            <person name="Delaux P.M."/>
            <person name="Dal Grande F."/>
            <person name="Keller J."/>
        </authorList>
    </citation>
    <scope>NUCLEOTIDE SEQUENCE [LARGE SCALE GENOMIC DNA]</scope>
    <source>
        <strain evidence="13 14">SAG 245.80</strain>
    </source>
</reference>
<dbReference type="InterPro" id="IPR002121">
    <property type="entry name" value="HRDC_dom"/>
</dbReference>
<protein>
    <recommendedName>
        <fullName evidence="8">ATP-dependent DNA helicase</fullName>
        <ecNumber evidence="8">5.6.2.4</ecNumber>
    </recommendedName>
</protein>
<feature type="domain" description="HRDC" evidence="10">
    <location>
        <begin position="775"/>
        <end position="860"/>
    </location>
</feature>
<organism evidence="13 14">
    <name type="scientific">Elliptochloris bilobata</name>
    <dbReference type="NCBI Taxonomy" id="381761"/>
    <lineage>
        <taxon>Eukaryota</taxon>
        <taxon>Viridiplantae</taxon>
        <taxon>Chlorophyta</taxon>
        <taxon>core chlorophytes</taxon>
        <taxon>Trebouxiophyceae</taxon>
        <taxon>Trebouxiophyceae incertae sedis</taxon>
        <taxon>Elliptochloris clade</taxon>
        <taxon>Elliptochloris</taxon>
    </lineage>
</organism>
<dbReference type="Gene3D" id="3.40.50.300">
    <property type="entry name" value="P-loop containing nucleotide triphosphate hydrolases"/>
    <property type="match status" value="2"/>
</dbReference>
<dbReference type="SMART" id="SM00487">
    <property type="entry name" value="DEXDc"/>
    <property type="match status" value="1"/>
</dbReference>
<dbReference type="FunFam" id="3.40.50.300:FF:001389">
    <property type="entry name" value="ATP-dependent DNA helicase RecQ"/>
    <property type="match status" value="1"/>
</dbReference>
<dbReference type="InterPro" id="IPR018982">
    <property type="entry name" value="RQC_domain"/>
</dbReference>
<dbReference type="SUPFAM" id="SSF52540">
    <property type="entry name" value="P-loop containing nucleoside triphosphate hydrolases"/>
    <property type="match status" value="1"/>
</dbReference>
<dbReference type="GO" id="GO:0043138">
    <property type="term" value="F:3'-5' DNA helicase activity"/>
    <property type="evidence" value="ECO:0007669"/>
    <property type="project" value="UniProtKB-EC"/>
</dbReference>
<dbReference type="InterPro" id="IPR011545">
    <property type="entry name" value="DEAD/DEAH_box_helicase_dom"/>
</dbReference>
<dbReference type="GO" id="GO:0000724">
    <property type="term" value="P:double-strand break repair via homologous recombination"/>
    <property type="evidence" value="ECO:0007669"/>
    <property type="project" value="TreeGrafter"/>
</dbReference>
<comment type="catalytic activity">
    <reaction evidence="8">
        <text>ATP + H2O = ADP + phosphate + H(+)</text>
        <dbReference type="Rhea" id="RHEA:13065"/>
        <dbReference type="ChEBI" id="CHEBI:15377"/>
        <dbReference type="ChEBI" id="CHEBI:15378"/>
        <dbReference type="ChEBI" id="CHEBI:30616"/>
        <dbReference type="ChEBI" id="CHEBI:43474"/>
        <dbReference type="ChEBI" id="CHEBI:456216"/>
    </reaction>
</comment>
<dbReference type="EMBL" id="JALJOU010000054">
    <property type="protein sequence ID" value="KAK9828011.1"/>
    <property type="molecule type" value="Genomic_DNA"/>
</dbReference>
<evidence type="ECO:0000256" key="8">
    <source>
        <dbReference type="RuleBase" id="RU364117"/>
    </source>
</evidence>
<accession>A0AAW1R2V0</accession>
<dbReference type="InterPro" id="IPR044876">
    <property type="entry name" value="HRDC_dom_sf"/>
</dbReference>
<feature type="compositionally biased region" description="Low complexity" evidence="9">
    <location>
        <begin position="711"/>
        <end position="724"/>
    </location>
</feature>
<dbReference type="InterPro" id="IPR036388">
    <property type="entry name" value="WH-like_DNA-bd_sf"/>
</dbReference>
<feature type="domain" description="Helicase C-terminal" evidence="12">
    <location>
        <begin position="380"/>
        <end position="547"/>
    </location>
</feature>
<keyword evidence="14" id="KW-1185">Reference proteome</keyword>
<comment type="cofactor">
    <cofactor evidence="1">
        <name>Zn(2+)</name>
        <dbReference type="ChEBI" id="CHEBI:29105"/>
    </cofactor>
</comment>
<proteinExistence type="inferred from homology"/>
<dbReference type="FunFam" id="3.40.50.300:FF:001975">
    <property type="entry name" value="ATP-dependent DNA helicase"/>
    <property type="match status" value="1"/>
</dbReference>
<dbReference type="GO" id="GO:0005634">
    <property type="term" value="C:nucleus"/>
    <property type="evidence" value="ECO:0007669"/>
    <property type="project" value="UniProtKB-SubCell"/>
</dbReference>
<dbReference type="InterPro" id="IPR014001">
    <property type="entry name" value="Helicase_ATP-bd"/>
</dbReference>
<dbReference type="PANTHER" id="PTHR13710:SF156">
    <property type="entry name" value="ATP-DEPENDENT DNA HELICASE Q-LIKE 4B"/>
    <property type="match status" value="1"/>
</dbReference>
<dbReference type="InterPro" id="IPR004589">
    <property type="entry name" value="DNA_helicase_ATP-dep_RecQ"/>
</dbReference>
<evidence type="ECO:0000256" key="7">
    <source>
        <dbReference type="ARBA" id="ARBA00034617"/>
    </source>
</evidence>
<dbReference type="Proteomes" id="UP001445335">
    <property type="component" value="Unassembled WGS sequence"/>
</dbReference>
<comment type="similarity">
    <text evidence="2 8">Belongs to the helicase family. RecQ subfamily.</text>
</comment>
<evidence type="ECO:0000259" key="10">
    <source>
        <dbReference type="PROSITE" id="PS50967"/>
    </source>
</evidence>
<keyword evidence="8" id="KW-0539">Nucleus</keyword>
<evidence type="ECO:0000256" key="5">
    <source>
        <dbReference type="ARBA" id="ARBA00022806"/>
    </source>
</evidence>
<name>A0AAW1R2V0_9CHLO</name>
<dbReference type="NCBIfam" id="TIGR00614">
    <property type="entry name" value="recQ_fam"/>
    <property type="match status" value="1"/>
</dbReference>
<evidence type="ECO:0000256" key="1">
    <source>
        <dbReference type="ARBA" id="ARBA00001947"/>
    </source>
</evidence>
<dbReference type="PROSITE" id="PS51192">
    <property type="entry name" value="HELICASE_ATP_BIND_1"/>
    <property type="match status" value="1"/>
</dbReference>
<dbReference type="GO" id="GO:0003676">
    <property type="term" value="F:nucleic acid binding"/>
    <property type="evidence" value="ECO:0007669"/>
    <property type="project" value="InterPro"/>
</dbReference>